<protein>
    <recommendedName>
        <fullName evidence="4">GspL periplasmic domain-containing protein</fullName>
    </recommendedName>
</protein>
<accession>A0A238ZB48</accession>
<dbReference type="Proteomes" id="UP000198405">
    <property type="component" value="Unassembled WGS sequence"/>
</dbReference>
<keyword evidence="1" id="KW-0812">Transmembrane</keyword>
<dbReference type="OrthoDB" id="12213at2"/>
<dbReference type="RefSeq" id="WP_089323209.1">
    <property type="nucleotide sequence ID" value="NZ_FZOB01000007.1"/>
</dbReference>
<evidence type="ECO:0000256" key="1">
    <source>
        <dbReference type="SAM" id="Phobius"/>
    </source>
</evidence>
<keyword evidence="1" id="KW-1133">Transmembrane helix</keyword>
<evidence type="ECO:0000313" key="3">
    <source>
        <dbReference type="Proteomes" id="UP000198405"/>
    </source>
</evidence>
<evidence type="ECO:0000313" key="2">
    <source>
        <dbReference type="EMBL" id="SNR80520.1"/>
    </source>
</evidence>
<dbReference type="EMBL" id="FZOB01000007">
    <property type="protein sequence ID" value="SNR80520.1"/>
    <property type="molecule type" value="Genomic_DNA"/>
</dbReference>
<sequence length="348" mass="39520">MIVKVVLGQSEAVFEVNPLKGKVFVCDKKKYDRLFALLPVEKTSFRINDFPFRDRRKIRKIIEGEIKHNPLFQGKEVLSRSIFFDTPEGVRVFTVITFKEEVDALSSLKPDVIDSEAVALLRVLLFKGERDGRFIFEKDKGAFVIELKNGLPEKVYLSKGQETGKKVEVDGVSVENLPLLGSALQILENREINFLKEEGESFEMPLLKGAFLLSVFLSLLIGGFLYRGHLFSLKIDEIKEAEKKLFAQKFPGIPPVDPFSQLKGMVATVKPTLKKDAVDVLNEIGKSKPFNVKLIKIQVSDRSISLEGEAPDINTVDKFKNKLKNYEMKIVETVSFKDKVRFKLQGRY</sequence>
<keyword evidence="3" id="KW-1185">Reference proteome</keyword>
<name>A0A238ZB48_9BACT</name>
<keyword evidence="1" id="KW-0472">Membrane</keyword>
<gene>
    <name evidence="2" type="ORF">SAMN06265340_10785</name>
</gene>
<reference evidence="3" key="1">
    <citation type="submission" date="2017-06" db="EMBL/GenBank/DDBJ databases">
        <authorList>
            <person name="Varghese N."/>
            <person name="Submissions S."/>
        </authorList>
    </citation>
    <scope>NUCLEOTIDE SEQUENCE [LARGE SCALE GENOMIC DNA]</scope>
    <source>
        <strain evidence="3">DSM 15668</strain>
    </source>
</reference>
<organism evidence="2 3">
    <name type="scientific">Desulfurobacterium atlanticum</name>
    <dbReference type="NCBI Taxonomy" id="240169"/>
    <lineage>
        <taxon>Bacteria</taxon>
        <taxon>Pseudomonadati</taxon>
        <taxon>Aquificota</taxon>
        <taxon>Aquificia</taxon>
        <taxon>Desulfurobacteriales</taxon>
        <taxon>Desulfurobacteriaceae</taxon>
        <taxon>Desulfurobacterium</taxon>
    </lineage>
</organism>
<feature type="transmembrane region" description="Helical" evidence="1">
    <location>
        <begin position="206"/>
        <end position="226"/>
    </location>
</feature>
<evidence type="ECO:0008006" key="4">
    <source>
        <dbReference type="Google" id="ProtNLM"/>
    </source>
</evidence>
<proteinExistence type="predicted"/>
<dbReference type="AlphaFoldDB" id="A0A238ZB48"/>